<gene>
    <name evidence="2" type="ORF">QY95_01193</name>
</gene>
<evidence type="ECO:0000313" key="3">
    <source>
        <dbReference type="Proteomes" id="UP000031563"/>
    </source>
</evidence>
<dbReference type="AlphaFoldDB" id="A0A0F5I4P8"/>
<dbReference type="OrthoDB" id="9806350at2"/>
<dbReference type="Proteomes" id="UP000031563">
    <property type="component" value="Unassembled WGS sequence"/>
</dbReference>
<dbReference type="Pfam" id="PF14588">
    <property type="entry name" value="YjgF_endoribonc"/>
    <property type="match status" value="1"/>
</dbReference>
<evidence type="ECO:0000259" key="1">
    <source>
        <dbReference type="Pfam" id="PF14588"/>
    </source>
</evidence>
<sequence>MAEVVKTDVEERLKALNINLPDVPANPHPFAPGVVSGNTVILSGQTPKVDGRQQYVGIVGESISMEEAQEAARTCTLNLLASLKYLVGDLNRVKRVIKVNGYVAATPQFKEHPVVINAVSNMLYDVFGKEHQHARIAVGLASLPGGAPVEVEMTVEID</sequence>
<name>A0A0F5I4P8_BACTR</name>
<comment type="caution">
    <text evidence="2">The sequence shown here is derived from an EMBL/GenBank/DDBJ whole genome shotgun (WGS) entry which is preliminary data.</text>
</comment>
<protein>
    <recommendedName>
        <fullName evidence="1">Endoribonuclease L-PSP/chorismate mutase-like domain-containing protein</fullName>
    </recommendedName>
</protein>
<accession>A0A0F5I4P8</accession>
<evidence type="ECO:0000313" key="2">
    <source>
        <dbReference type="EMBL" id="KKB40619.1"/>
    </source>
</evidence>
<proteinExistence type="predicted"/>
<dbReference type="STRING" id="1221996.QY95_01193"/>
<feature type="domain" description="Endoribonuclease L-PSP/chorismate mutase-like" evidence="1">
    <location>
        <begin position="10"/>
        <end position="138"/>
    </location>
</feature>
<dbReference type="RefSeq" id="WP_040047572.1">
    <property type="nucleotide sequence ID" value="NZ_JWIR02000027.1"/>
</dbReference>
<dbReference type="InterPro" id="IPR013813">
    <property type="entry name" value="Endoribo_LPSP/chorism_mut-like"/>
</dbReference>
<reference evidence="2" key="1">
    <citation type="submission" date="2015-02" db="EMBL/GenBank/DDBJ databases">
        <title>Genome Assembly of Bacillaceae bacterium MTCC 8252.</title>
        <authorList>
            <person name="Verma A."/>
            <person name="Khatri I."/>
            <person name="Mual P."/>
            <person name="Subramanian S."/>
            <person name="Krishnamurthi S."/>
        </authorList>
    </citation>
    <scope>NUCLEOTIDE SEQUENCE [LARGE SCALE GENOMIC DNA]</scope>
    <source>
        <strain evidence="2">MTCC 8252</strain>
    </source>
</reference>
<dbReference type="Gene3D" id="3.30.1330.40">
    <property type="entry name" value="RutC-like"/>
    <property type="match status" value="1"/>
</dbReference>
<dbReference type="PANTHER" id="PTHR43760">
    <property type="entry name" value="ENDORIBONUCLEASE-RELATED"/>
    <property type="match status" value="1"/>
</dbReference>
<dbReference type="EMBL" id="JWIR02000027">
    <property type="protein sequence ID" value="KKB40619.1"/>
    <property type="molecule type" value="Genomic_DNA"/>
</dbReference>
<dbReference type="PANTHER" id="PTHR43760:SF1">
    <property type="entry name" value="ENDORIBONUCLEASE L-PSP_CHORISMATE MUTASE-LIKE DOMAIN-CONTAINING PROTEIN"/>
    <property type="match status" value="1"/>
</dbReference>
<dbReference type="CDD" id="cd02199">
    <property type="entry name" value="YjgF_YER057c_UK114_like_1"/>
    <property type="match status" value="1"/>
</dbReference>
<dbReference type="SUPFAM" id="SSF55298">
    <property type="entry name" value="YjgF-like"/>
    <property type="match status" value="1"/>
</dbReference>
<keyword evidence="3" id="KW-1185">Reference proteome</keyword>
<organism evidence="2 3">
    <name type="scientific">Bacillus thermotolerans</name>
    <name type="common">Quasibacillus thermotolerans</name>
    <dbReference type="NCBI Taxonomy" id="1221996"/>
    <lineage>
        <taxon>Bacteria</taxon>
        <taxon>Bacillati</taxon>
        <taxon>Bacillota</taxon>
        <taxon>Bacilli</taxon>
        <taxon>Bacillales</taxon>
        <taxon>Bacillaceae</taxon>
        <taxon>Bacillus</taxon>
    </lineage>
</organism>
<dbReference type="InterPro" id="IPR035959">
    <property type="entry name" value="RutC-like_sf"/>
</dbReference>